<gene>
    <name evidence="6" type="ORF">Q0N36_04430</name>
</gene>
<dbReference type="Gene3D" id="3.40.50.1360">
    <property type="match status" value="1"/>
</dbReference>
<dbReference type="InterPro" id="IPR007324">
    <property type="entry name" value="Sugar-bd_dom_put"/>
</dbReference>
<dbReference type="PANTHER" id="PTHR34294:SF1">
    <property type="entry name" value="TRANSCRIPTIONAL REGULATOR LSRR"/>
    <property type="match status" value="1"/>
</dbReference>
<dbReference type="InterPro" id="IPR051054">
    <property type="entry name" value="SorC_transcr_regulators"/>
</dbReference>
<accession>A0ABT8Q3L2</accession>
<protein>
    <submittedName>
        <fullName evidence="6">Sugar-binding transcriptional regulator</fullName>
    </submittedName>
</protein>
<keyword evidence="7" id="KW-1185">Reference proteome</keyword>
<dbReference type="PANTHER" id="PTHR34294">
    <property type="entry name" value="TRANSCRIPTIONAL REGULATOR-RELATED"/>
    <property type="match status" value="1"/>
</dbReference>
<evidence type="ECO:0000259" key="5">
    <source>
        <dbReference type="Pfam" id="PF04198"/>
    </source>
</evidence>
<dbReference type="InterPro" id="IPR036388">
    <property type="entry name" value="WH-like_DNA-bd_sf"/>
</dbReference>
<name>A0ABT8Q3L2_9CORY</name>
<evidence type="ECO:0000256" key="3">
    <source>
        <dbReference type="ARBA" id="ARBA00023125"/>
    </source>
</evidence>
<dbReference type="Pfam" id="PF04198">
    <property type="entry name" value="Sugar-bind"/>
    <property type="match status" value="1"/>
</dbReference>
<dbReference type="RefSeq" id="WP_301732265.1">
    <property type="nucleotide sequence ID" value="NZ_JAUKFL010000031.1"/>
</dbReference>
<evidence type="ECO:0000256" key="1">
    <source>
        <dbReference type="ARBA" id="ARBA00010466"/>
    </source>
</evidence>
<dbReference type="SUPFAM" id="SSF88659">
    <property type="entry name" value="Sigma3 and sigma4 domains of RNA polymerase sigma factors"/>
    <property type="match status" value="1"/>
</dbReference>
<dbReference type="InterPro" id="IPR013324">
    <property type="entry name" value="RNA_pol_sigma_r3/r4-like"/>
</dbReference>
<dbReference type="EMBL" id="JAUKFM010000003">
    <property type="protein sequence ID" value="MDN8619828.1"/>
    <property type="molecule type" value="Genomic_DNA"/>
</dbReference>
<evidence type="ECO:0000256" key="4">
    <source>
        <dbReference type="ARBA" id="ARBA00023163"/>
    </source>
</evidence>
<keyword evidence="3" id="KW-0238">DNA-binding</keyword>
<dbReference type="Gene3D" id="1.10.10.10">
    <property type="entry name" value="Winged helix-like DNA-binding domain superfamily/Winged helix DNA-binding domain"/>
    <property type="match status" value="1"/>
</dbReference>
<sequence length="318" mass="34015">MLDQKDAQSIDAAKLYYNSGFSQAEVAHHLGVSRPTVSKLLSHASARGFVTISIADPREQSDELVGQLRQRFALADVRVTTTPPGGSPLADLGSAGAALLEELIEDGTSVGLSWGETMSAVASHLRRQPREGVEIVQLKGGHSHTERSTKDFYTLQAFSHAFNAEAHLLPLPGIFDSAEAKQWVERDRHIGQILHKGASVSVAVFTVGSAEQESLAFNLGYLTAAEKQQIEDKAVGDVCSRFFDARGEVACPAVDARTVGISLADLATRPTRVLVAGGASKARAIWVALRKGLATHLVTDQATARKLVDWASEASHKC</sequence>
<evidence type="ECO:0000313" key="6">
    <source>
        <dbReference type="EMBL" id="MDN8619828.1"/>
    </source>
</evidence>
<dbReference type="InterPro" id="IPR037171">
    <property type="entry name" value="NagB/RpiA_transferase-like"/>
</dbReference>
<keyword evidence="2" id="KW-0805">Transcription regulation</keyword>
<dbReference type="SUPFAM" id="SSF100950">
    <property type="entry name" value="NagB/RpiA/CoA transferase-like"/>
    <property type="match status" value="1"/>
</dbReference>
<proteinExistence type="inferred from homology"/>
<comment type="similarity">
    <text evidence="1">Belongs to the SorC transcriptional regulatory family.</text>
</comment>
<dbReference type="Proteomes" id="UP001174347">
    <property type="component" value="Unassembled WGS sequence"/>
</dbReference>
<comment type="caution">
    <text evidence="6">The sequence shown here is derived from an EMBL/GenBank/DDBJ whole genome shotgun (WGS) entry which is preliminary data.</text>
</comment>
<reference evidence="6" key="1">
    <citation type="submission" date="2023-07" db="EMBL/GenBank/DDBJ databases">
        <title>Insights into the diversity of cutaneous corynebacteria.</title>
        <authorList>
            <person name="Bruggemann H."/>
            <person name="Poehlein A."/>
        </authorList>
    </citation>
    <scope>NUCLEOTIDE SEQUENCE</scope>
    <source>
        <strain evidence="6">P7_F1</strain>
    </source>
</reference>
<evidence type="ECO:0000256" key="2">
    <source>
        <dbReference type="ARBA" id="ARBA00023015"/>
    </source>
</evidence>
<feature type="domain" description="Sugar-binding" evidence="5">
    <location>
        <begin position="59"/>
        <end position="308"/>
    </location>
</feature>
<organism evidence="6 7">
    <name type="scientific">Corynebacterium kefirresidentii</name>
    <dbReference type="NCBI Taxonomy" id="1979527"/>
    <lineage>
        <taxon>Bacteria</taxon>
        <taxon>Bacillati</taxon>
        <taxon>Actinomycetota</taxon>
        <taxon>Actinomycetes</taxon>
        <taxon>Mycobacteriales</taxon>
        <taxon>Corynebacteriaceae</taxon>
        <taxon>Corynebacterium</taxon>
    </lineage>
</organism>
<keyword evidence="4" id="KW-0804">Transcription</keyword>
<evidence type="ECO:0000313" key="7">
    <source>
        <dbReference type="Proteomes" id="UP001174347"/>
    </source>
</evidence>